<name>A0ABU5J3N2_9BACI</name>
<keyword evidence="3" id="KW-1185">Reference proteome</keyword>
<accession>A0ABU5J3N2</accession>
<dbReference type="InterPro" id="IPR011528">
    <property type="entry name" value="NERD"/>
</dbReference>
<evidence type="ECO:0000313" key="3">
    <source>
        <dbReference type="Proteomes" id="UP001290455"/>
    </source>
</evidence>
<dbReference type="EMBL" id="JAXOFX010000019">
    <property type="protein sequence ID" value="MDZ5474043.1"/>
    <property type="molecule type" value="Genomic_DNA"/>
</dbReference>
<sequence length="319" mass="37187">MIVKPREMPIYLQKLEALYKRVPKTLPEYPHIKDKYNRAMAGYKGECSIDYPLSFLPKKTYYILHDLRLPVKNRYFQTDTMLISQKFIVIIEIKNMAGKIVFDTDFHQLVRYKDDTEKAFSDPIIQTSNQQKRLKVWLELNKVPISPIVALVVISNPNTTIDSTDRKHLPQKVIHRDYLPTKIEELEKSFQKTIFTEKEIKSIIRQLKKQHTPKNPAILEEFKLTKDQLIKGIQCEKCSFIPLQRANNKWICPQCTSTTKDGHLAALKDYQLLINSSITNSELRDFLQNDSANLARRILSSMNLPYTGTNKGRVYTLNL</sequence>
<dbReference type="Pfam" id="PF08378">
    <property type="entry name" value="NERD"/>
    <property type="match status" value="1"/>
</dbReference>
<dbReference type="PROSITE" id="PS50965">
    <property type="entry name" value="NERD"/>
    <property type="match status" value="1"/>
</dbReference>
<dbReference type="RefSeq" id="WP_322448335.1">
    <property type="nucleotide sequence ID" value="NZ_JAXOFX010000019.1"/>
</dbReference>
<evidence type="ECO:0000313" key="2">
    <source>
        <dbReference type="EMBL" id="MDZ5474043.1"/>
    </source>
</evidence>
<gene>
    <name evidence="2" type="ORF">SM124_20175</name>
</gene>
<proteinExistence type="predicted"/>
<feature type="domain" description="NERD" evidence="1">
    <location>
        <begin position="41"/>
        <end position="157"/>
    </location>
</feature>
<evidence type="ECO:0000259" key="1">
    <source>
        <dbReference type="PROSITE" id="PS50965"/>
    </source>
</evidence>
<protein>
    <submittedName>
        <fullName evidence="2">Nuclease-related domain-containing protein</fullName>
    </submittedName>
</protein>
<reference evidence="2 3" key="1">
    <citation type="submission" date="2023-11" db="EMBL/GenBank/DDBJ databases">
        <title>Bacillus jintuensis, isolated from a mudflat on the Beibu Gulf coast.</title>
        <authorList>
            <person name="Li M."/>
        </authorList>
    </citation>
    <scope>NUCLEOTIDE SEQUENCE [LARGE SCALE GENOMIC DNA]</scope>
    <source>
        <strain evidence="2 3">31A1R</strain>
    </source>
</reference>
<organism evidence="2 3">
    <name type="scientific">Robertmurraya mangrovi</name>
    <dbReference type="NCBI Taxonomy" id="3098077"/>
    <lineage>
        <taxon>Bacteria</taxon>
        <taxon>Bacillati</taxon>
        <taxon>Bacillota</taxon>
        <taxon>Bacilli</taxon>
        <taxon>Bacillales</taxon>
        <taxon>Bacillaceae</taxon>
        <taxon>Robertmurraya</taxon>
    </lineage>
</organism>
<comment type="caution">
    <text evidence="2">The sequence shown here is derived from an EMBL/GenBank/DDBJ whole genome shotgun (WGS) entry which is preliminary data.</text>
</comment>
<dbReference type="Proteomes" id="UP001290455">
    <property type="component" value="Unassembled WGS sequence"/>
</dbReference>